<comment type="caution">
    <text evidence="3">The sequence shown here is derived from an EMBL/GenBank/DDBJ whole genome shotgun (WGS) entry which is preliminary data.</text>
</comment>
<dbReference type="EMBL" id="JACHIV010000001">
    <property type="protein sequence ID" value="MBB5067845.1"/>
    <property type="molecule type" value="Genomic_DNA"/>
</dbReference>
<proteinExistence type="predicted"/>
<feature type="compositionally biased region" description="Basic and acidic residues" evidence="1">
    <location>
        <begin position="1"/>
        <end position="17"/>
    </location>
</feature>
<dbReference type="NCBIfam" id="TIGR02777">
    <property type="entry name" value="LigD_PE_dom"/>
    <property type="match status" value="1"/>
</dbReference>
<dbReference type="InterPro" id="IPR014144">
    <property type="entry name" value="LigD_PE_domain"/>
</dbReference>
<dbReference type="PANTHER" id="PTHR39465:SF1">
    <property type="entry name" value="DNA LIGASE D 3'-PHOSPHOESTERASE DOMAIN-CONTAINING PROTEIN"/>
    <property type="match status" value="1"/>
</dbReference>
<sequence>MARDRLDEYRGKRDLAKSGEPSGGAAAARSRFVVQRHEASTTHFDFRLEVGDVLKSWAVPKGPSTDPGQKRLATPTEDHPLDYASFEGVIPEGYGAGTVVVWDTGTYRNLTEHRGTPIDVADALERGHVKVRLDGSKLTGAFALTRTPMRGREQWLLVKVDDEGADRGGDPARPESVLSGRTNDDLAADADRER</sequence>
<evidence type="ECO:0000313" key="4">
    <source>
        <dbReference type="Proteomes" id="UP000580474"/>
    </source>
</evidence>
<protein>
    <submittedName>
        <fullName evidence="3">DNA ligase D-like protein (Predicted 3'-phosphoesterase)</fullName>
    </submittedName>
</protein>
<feature type="region of interest" description="Disordered" evidence="1">
    <location>
        <begin position="1"/>
        <end position="29"/>
    </location>
</feature>
<keyword evidence="4" id="KW-1185">Reference proteome</keyword>
<dbReference type="GO" id="GO:0016874">
    <property type="term" value="F:ligase activity"/>
    <property type="evidence" value="ECO:0007669"/>
    <property type="project" value="UniProtKB-KW"/>
</dbReference>
<evidence type="ECO:0000313" key="3">
    <source>
        <dbReference type="EMBL" id="MBB5067845.1"/>
    </source>
</evidence>
<feature type="compositionally biased region" description="Basic and acidic residues" evidence="1">
    <location>
        <begin position="161"/>
        <end position="173"/>
    </location>
</feature>
<reference evidence="3 4" key="1">
    <citation type="submission" date="2020-08" db="EMBL/GenBank/DDBJ databases">
        <title>Sequencing the genomes of 1000 actinobacteria strains.</title>
        <authorList>
            <person name="Klenk H.-P."/>
        </authorList>
    </citation>
    <scope>NUCLEOTIDE SEQUENCE [LARGE SCALE GENOMIC DNA]</scope>
    <source>
        <strain evidence="3 4">DSM 45582</strain>
    </source>
</reference>
<dbReference type="Proteomes" id="UP000580474">
    <property type="component" value="Unassembled WGS sequence"/>
</dbReference>
<organism evidence="3 4">
    <name type="scientific">Saccharopolyspora gloriosae</name>
    <dbReference type="NCBI Taxonomy" id="455344"/>
    <lineage>
        <taxon>Bacteria</taxon>
        <taxon>Bacillati</taxon>
        <taxon>Actinomycetota</taxon>
        <taxon>Actinomycetes</taxon>
        <taxon>Pseudonocardiales</taxon>
        <taxon>Pseudonocardiaceae</taxon>
        <taxon>Saccharopolyspora</taxon>
    </lineage>
</organism>
<gene>
    <name evidence="3" type="ORF">BJ969_000933</name>
</gene>
<dbReference type="Pfam" id="PF13298">
    <property type="entry name" value="LigD_N"/>
    <property type="match status" value="1"/>
</dbReference>
<dbReference type="PANTHER" id="PTHR39465">
    <property type="entry name" value="DNA LIGASE D, 3'-PHOSPHOESTERASE DOMAIN"/>
    <property type="match status" value="1"/>
</dbReference>
<name>A0A840NCJ4_9PSEU</name>
<keyword evidence="3" id="KW-0436">Ligase</keyword>
<dbReference type="RefSeq" id="WP_184477645.1">
    <property type="nucleotide sequence ID" value="NZ_JACHIV010000001.1"/>
</dbReference>
<accession>A0A840NCJ4</accession>
<evidence type="ECO:0000256" key="1">
    <source>
        <dbReference type="SAM" id="MobiDB-lite"/>
    </source>
</evidence>
<feature type="domain" description="DNA ligase D 3'-phosphoesterase" evidence="2">
    <location>
        <begin position="35"/>
        <end position="146"/>
    </location>
</feature>
<evidence type="ECO:0000259" key="2">
    <source>
        <dbReference type="Pfam" id="PF13298"/>
    </source>
</evidence>
<feature type="region of interest" description="Disordered" evidence="1">
    <location>
        <begin position="161"/>
        <end position="194"/>
    </location>
</feature>
<dbReference type="AlphaFoldDB" id="A0A840NCJ4"/>